<sequence length="331" mass="35934">MRKTVVALGAAVFAMAPAAAFADEVEIDLVLNWIAGGDHAPYYYAKQEGWYADAGIDLDIEQGKGSSMSAQKVGVGQSDMGLADLGTALVAKGKGADFVAVMNIYANSPFGMYWLKSSGIKDVKDFAGKKIGNPPWDAARAMWPALAKAVGLDADAVTWVNVQPNAKLAGLKSGAIDVTSSFYNIHHIFQRELGEDMGFFAWKDYGINPYSNSILVNAEFAAAHPEAVENFVHVTQKAFAFCVDNPDPCIDALVSANSGLTKDNELQNWALVVELMTDETSTTKGLGYFDEDRLKSDYELTETYFDIEKPFDIMDVVTNQYIDTSITVPTD</sequence>
<keyword evidence="1" id="KW-0732">Signal</keyword>
<evidence type="ECO:0000313" key="3">
    <source>
        <dbReference type="EMBL" id="MBJ3775823.1"/>
    </source>
</evidence>
<dbReference type="InterPro" id="IPR015168">
    <property type="entry name" value="SsuA/THI5"/>
</dbReference>
<feature type="chain" id="PRO_5037804614" evidence="1">
    <location>
        <begin position="23"/>
        <end position="331"/>
    </location>
</feature>
<keyword evidence="4" id="KW-1185">Reference proteome</keyword>
<evidence type="ECO:0000259" key="2">
    <source>
        <dbReference type="Pfam" id="PF09084"/>
    </source>
</evidence>
<evidence type="ECO:0000313" key="4">
    <source>
        <dbReference type="Proteomes" id="UP000609531"/>
    </source>
</evidence>
<gene>
    <name evidence="3" type="ORF">JCR33_09010</name>
</gene>
<reference evidence="3" key="1">
    <citation type="submission" date="2020-12" db="EMBL/GenBank/DDBJ databases">
        <title>Bacterial taxonomy.</title>
        <authorList>
            <person name="Pan X."/>
        </authorList>
    </citation>
    <scope>NUCLEOTIDE SEQUENCE</scope>
    <source>
        <strain evidence="3">B2012</strain>
    </source>
</reference>
<dbReference type="AlphaFoldDB" id="A0A934INV7"/>
<protein>
    <submittedName>
        <fullName evidence="3">ABC transporter substrate-binding protein</fullName>
    </submittedName>
</protein>
<feature type="signal peptide" evidence="1">
    <location>
        <begin position="1"/>
        <end position="22"/>
    </location>
</feature>
<dbReference type="EMBL" id="JAEKJA010000006">
    <property type="protein sequence ID" value="MBJ3775823.1"/>
    <property type="molecule type" value="Genomic_DNA"/>
</dbReference>
<dbReference type="SUPFAM" id="SSF53850">
    <property type="entry name" value="Periplasmic binding protein-like II"/>
    <property type="match status" value="1"/>
</dbReference>
<dbReference type="GO" id="GO:0009228">
    <property type="term" value="P:thiamine biosynthetic process"/>
    <property type="evidence" value="ECO:0007669"/>
    <property type="project" value="InterPro"/>
</dbReference>
<accession>A0A934INV7</accession>
<dbReference type="RefSeq" id="WP_198881720.1">
    <property type="nucleotide sequence ID" value="NZ_JAEKJA010000006.1"/>
</dbReference>
<dbReference type="PANTHER" id="PTHR31528:SF3">
    <property type="entry name" value="THIAMINE BIOSYNTHESIS PROTEIN HI_0357-RELATED"/>
    <property type="match status" value="1"/>
</dbReference>
<dbReference type="InterPro" id="IPR027939">
    <property type="entry name" value="NMT1/THI5"/>
</dbReference>
<name>A0A934INV7_9HYPH</name>
<dbReference type="PANTHER" id="PTHR31528">
    <property type="entry name" value="4-AMINO-5-HYDROXYMETHYL-2-METHYLPYRIMIDINE PHOSPHATE SYNTHASE THI11-RELATED"/>
    <property type="match status" value="1"/>
</dbReference>
<proteinExistence type="predicted"/>
<organism evidence="3 4">
    <name type="scientific">Acuticoccus mangrovi</name>
    <dbReference type="NCBI Taxonomy" id="2796142"/>
    <lineage>
        <taxon>Bacteria</taxon>
        <taxon>Pseudomonadati</taxon>
        <taxon>Pseudomonadota</taxon>
        <taxon>Alphaproteobacteria</taxon>
        <taxon>Hyphomicrobiales</taxon>
        <taxon>Amorphaceae</taxon>
        <taxon>Acuticoccus</taxon>
    </lineage>
</organism>
<dbReference type="Gene3D" id="3.40.190.10">
    <property type="entry name" value="Periplasmic binding protein-like II"/>
    <property type="match status" value="2"/>
</dbReference>
<comment type="caution">
    <text evidence="3">The sequence shown here is derived from an EMBL/GenBank/DDBJ whole genome shotgun (WGS) entry which is preliminary data.</text>
</comment>
<evidence type="ECO:0000256" key="1">
    <source>
        <dbReference type="SAM" id="SignalP"/>
    </source>
</evidence>
<dbReference type="Proteomes" id="UP000609531">
    <property type="component" value="Unassembled WGS sequence"/>
</dbReference>
<feature type="domain" description="SsuA/THI5-like" evidence="2">
    <location>
        <begin position="38"/>
        <end position="247"/>
    </location>
</feature>
<dbReference type="Pfam" id="PF09084">
    <property type="entry name" value="NMT1"/>
    <property type="match status" value="1"/>
</dbReference>